<keyword evidence="4" id="KW-1185">Reference proteome</keyword>
<dbReference type="eggNOG" id="ENOG502S3UT">
    <property type="taxonomic scope" value="Eukaryota"/>
</dbReference>
<protein>
    <submittedName>
        <fullName evidence="3">Uncharacterized protein</fullName>
    </submittedName>
</protein>
<evidence type="ECO:0000256" key="1">
    <source>
        <dbReference type="SAM" id="MobiDB-lite"/>
    </source>
</evidence>
<dbReference type="KEGG" id="tmn:UCRPA7_8545"/>
<name>R8B9N7_PHAM7</name>
<dbReference type="AlphaFoldDB" id="R8B9N7"/>
<proteinExistence type="predicted"/>
<sequence length="418" mass="46677">MLRSIFRSPRTPLASAKAASQINKAGETVVLHRVKIKPRSRLRSLGIGFGTLVFAAQIYTTVVLGPVAQWLDKELDEMDQMDEKELEEAEPIFIAFPFTTKQVESLPYRGSDEEWQTFIKVNKDQNLQMRIRNDLANIARTVAEANPILKNRLGDRMAVRRWWMDVDYPYKPSPTFERSGLEINDEGIDWVTKPVDAATVFRTQRILFPSPVAASMFSFAGTMFKQNVAEIAKMLGYEPKSPVLPVNPNAIIEKTLKQLGARPRPEASKESGVLPAPNHQTPDGTATPNIAADRSTRSPSPLGPAASKATSPTTPEIPTDPDKPASAKDLVPHSSFQAHYAGPWAAFKRKLAQKWRPMRDLPPRGAIRVSGLVELEGPRAYAVIDVVGWWNPKTRKFDPASMFMGLRRLQMKQQGPMR</sequence>
<evidence type="ECO:0000256" key="2">
    <source>
        <dbReference type="SAM" id="Phobius"/>
    </source>
</evidence>
<dbReference type="GeneID" id="19329406"/>
<dbReference type="Proteomes" id="UP000014074">
    <property type="component" value="Unassembled WGS sequence"/>
</dbReference>
<dbReference type="EMBL" id="KB933365">
    <property type="protein sequence ID" value="EON96001.1"/>
    <property type="molecule type" value="Genomic_DNA"/>
</dbReference>
<feature type="compositionally biased region" description="Polar residues" evidence="1">
    <location>
        <begin position="278"/>
        <end position="288"/>
    </location>
</feature>
<accession>R8B9N7</accession>
<dbReference type="HOGENOM" id="CLU_052209_1_0_1"/>
<evidence type="ECO:0000313" key="4">
    <source>
        <dbReference type="Proteomes" id="UP000014074"/>
    </source>
</evidence>
<feature type="region of interest" description="Disordered" evidence="1">
    <location>
        <begin position="260"/>
        <end position="329"/>
    </location>
</feature>
<keyword evidence="2" id="KW-0472">Membrane</keyword>
<keyword evidence="2" id="KW-1133">Transmembrane helix</keyword>
<dbReference type="OrthoDB" id="5316527at2759"/>
<evidence type="ECO:0000313" key="3">
    <source>
        <dbReference type="EMBL" id="EON96001.1"/>
    </source>
</evidence>
<reference evidence="4" key="1">
    <citation type="journal article" date="2013" name="Genome Announc.">
        <title>Draft genome sequence of the ascomycete Phaeoacremonium aleophilum strain UCR-PA7, a causal agent of the esca disease complex in grapevines.</title>
        <authorList>
            <person name="Blanco-Ulate B."/>
            <person name="Rolshausen P."/>
            <person name="Cantu D."/>
        </authorList>
    </citation>
    <scope>NUCLEOTIDE SEQUENCE [LARGE SCALE GENOMIC DNA]</scope>
    <source>
        <strain evidence="4">UCR-PA7</strain>
    </source>
</reference>
<organism evidence="3 4">
    <name type="scientific">Phaeoacremonium minimum (strain UCR-PA7)</name>
    <name type="common">Esca disease fungus</name>
    <name type="synonym">Togninia minima</name>
    <dbReference type="NCBI Taxonomy" id="1286976"/>
    <lineage>
        <taxon>Eukaryota</taxon>
        <taxon>Fungi</taxon>
        <taxon>Dikarya</taxon>
        <taxon>Ascomycota</taxon>
        <taxon>Pezizomycotina</taxon>
        <taxon>Sordariomycetes</taxon>
        <taxon>Sordariomycetidae</taxon>
        <taxon>Togniniales</taxon>
        <taxon>Togniniaceae</taxon>
        <taxon>Phaeoacremonium</taxon>
    </lineage>
</organism>
<keyword evidence="2" id="KW-0812">Transmembrane</keyword>
<gene>
    <name evidence="3" type="ORF">UCRPA7_8545</name>
</gene>
<dbReference type="RefSeq" id="XP_007919248.1">
    <property type="nucleotide sequence ID" value="XM_007921057.1"/>
</dbReference>
<feature type="transmembrane region" description="Helical" evidence="2">
    <location>
        <begin position="45"/>
        <end position="71"/>
    </location>
</feature>